<reference evidence="2 3" key="1">
    <citation type="journal article" date="2018" name="ISME J.">
        <title>Endosymbiont genomes yield clues of tubeworm success.</title>
        <authorList>
            <person name="Li Y."/>
            <person name="Liles M.R."/>
            <person name="Halanych K.M."/>
        </authorList>
    </citation>
    <scope>NUCLEOTIDE SEQUENCE [LARGE SCALE GENOMIC DNA]</scope>
    <source>
        <strain evidence="2">A1462</strain>
    </source>
</reference>
<dbReference type="EMBL" id="QFXE01000010">
    <property type="protein sequence ID" value="RDH86346.1"/>
    <property type="molecule type" value="Genomic_DNA"/>
</dbReference>
<accession>A0A370DQC2</accession>
<gene>
    <name evidence="2" type="ORF">DIZ78_09245</name>
</gene>
<sequence length="174" mass="19976">MPDQAPTFQNAILGVTSDTFYLQDPAENLAVASRLVEQANRELQIFTRDLDPPVFDKTAFLEPFKRLALNSRFARIRIVLQDNSAIQKTGHRLVTLAQRLTTTVEIRKTGETYQQFPENFMLVDGCGYLHRSLPTRYDAVAAFNARPRVHQLTEIFDEAWETGEPDAELWRLHL</sequence>
<dbReference type="Proteomes" id="UP000254771">
    <property type="component" value="Unassembled WGS sequence"/>
</dbReference>
<proteinExistence type="predicted"/>
<organism evidence="2 3">
    <name type="scientific">endosymbiont of Escarpia spicata</name>
    <dbReference type="NCBI Taxonomy" id="2200908"/>
    <lineage>
        <taxon>Bacteria</taxon>
        <taxon>Pseudomonadati</taxon>
        <taxon>Pseudomonadota</taxon>
        <taxon>Gammaproteobacteria</taxon>
        <taxon>sulfur-oxidizing symbionts</taxon>
    </lineage>
</organism>
<dbReference type="GO" id="GO:0016746">
    <property type="term" value="F:acyltransferase activity"/>
    <property type="evidence" value="ECO:0007669"/>
    <property type="project" value="UniProtKB-KW"/>
</dbReference>
<keyword evidence="2" id="KW-0808">Transferase</keyword>
<comment type="caution">
    <text evidence="2">The sequence shown here is derived from an EMBL/GenBank/DDBJ whole genome shotgun (WGS) entry which is preliminary data.</text>
</comment>
<dbReference type="Pfam" id="PF25559">
    <property type="entry name" value="DUF7931"/>
    <property type="match status" value="1"/>
</dbReference>
<evidence type="ECO:0000313" key="3">
    <source>
        <dbReference type="Proteomes" id="UP000254771"/>
    </source>
</evidence>
<evidence type="ECO:0000313" key="2">
    <source>
        <dbReference type="EMBL" id="RDH86346.1"/>
    </source>
</evidence>
<dbReference type="AlphaFoldDB" id="A0A370DQC2"/>
<dbReference type="InterPro" id="IPR057691">
    <property type="entry name" value="DUF7931"/>
</dbReference>
<keyword evidence="2" id="KW-0012">Acyltransferase</keyword>
<keyword evidence="3" id="KW-1185">Reference proteome</keyword>
<feature type="domain" description="DUF7931" evidence="1">
    <location>
        <begin position="26"/>
        <end position="171"/>
    </location>
</feature>
<name>A0A370DQC2_9GAMM</name>
<protein>
    <submittedName>
        <fullName evidence="2">Acyltransferase</fullName>
    </submittedName>
</protein>
<evidence type="ECO:0000259" key="1">
    <source>
        <dbReference type="Pfam" id="PF25559"/>
    </source>
</evidence>